<dbReference type="PANTHER" id="PTHR13258:SF0">
    <property type="entry name" value="SYNDETIN"/>
    <property type="match status" value="1"/>
</dbReference>
<feature type="region of interest" description="Disordered" evidence="4">
    <location>
        <begin position="529"/>
        <end position="548"/>
    </location>
</feature>
<dbReference type="EMBL" id="UFQS01003282">
    <property type="protein sequence ID" value="SSX15443.1"/>
    <property type="molecule type" value="Genomic_DNA"/>
</dbReference>
<reference evidence="8" key="2">
    <citation type="submission" date="2018-07" db="EMBL/GenBank/DDBJ databases">
        <authorList>
            <person name="Quirk P.G."/>
            <person name="Krulwich T.A."/>
        </authorList>
    </citation>
    <scope>NUCLEOTIDE SEQUENCE</scope>
</reference>
<dbReference type="PANTHER" id="PTHR13258">
    <property type="entry name" value="SYNDETIN"/>
    <property type="match status" value="1"/>
</dbReference>
<evidence type="ECO:0000256" key="3">
    <source>
        <dbReference type="ARBA" id="ARBA00023054"/>
    </source>
</evidence>
<feature type="region of interest" description="Disordered" evidence="4">
    <location>
        <begin position="46"/>
        <end position="67"/>
    </location>
</feature>
<proteinExistence type="predicted"/>
<dbReference type="Pfam" id="PF10475">
    <property type="entry name" value="Vps54_N"/>
    <property type="match status" value="1"/>
</dbReference>
<evidence type="ECO:0000313" key="7">
    <source>
        <dbReference type="EMBL" id="SSX15443.1"/>
    </source>
</evidence>
<feature type="domain" description="Syndetin C-terminal" evidence="5">
    <location>
        <begin position="718"/>
        <end position="950"/>
    </location>
</feature>
<dbReference type="Pfam" id="PF10474">
    <property type="entry name" value="Syndetin_C"/>
    <property type="match status" value="1"/>
</dbReference>
<dbReference type="GO" id="GO:0042147">
    <property type="term" value="P:retrograde transport, endosome to Golgi"/>
    <property type="evidence" value="ECO:0007669"/>
    <property type="project" value="InterPro"/>
</dbReference>
<evidence type="ECO:0000256" key="2">
    <source>
        <dbReference type="ARBA" id="ARBA00022927"/>
    </source>
</evidence>
<dbReference type="GO" id="GO:0015031">
    <property type="term" value="P:protein transport"/>
    <property type="evidence" value="ECO:0007669"/>
    <property type="project" value="UniProtKB-KW"/>
</dbReference>
<organism evidence="7">
    <name type="scientific">Culicoides sonorensis</name>
    <name type="common">Biting midge</name>
    <dbReference type="NCBI Taxonomy" id="179676"/>
    <lineage>
        <taxon>Eukaryota</taxon>
        <taxon>Metazoa</taxon>
        <taxon>Ecdysozoa</taxon>
        <taxon>Arthropoda</taxon>
        <taxon>Hexapoda</taxon>
        <taxon>Insecta</taxon>
        <taxon>Pterygota</taxon>
        <taxon>Neoptera</taxon>
        <taxon>Endopterygota</taxon>
        <taxon>Diptera</taxon>
        <taxon>Nematocera</taxon>
        <taxon>Chironomoidea</taxon>
        <taxon>Ceratopogonidae</taxon>
        <taxon>Ceratopogoninae</taxon>
        <taxon>Culicoides</taxon>
        <taxon>Monoculicoides</taxon>
    </lineage>
</organism>
<evidence type="ECO:0000259" key="5">
    <source>
        <dbReference type="Pfam" id="PF10474"/>
    </source>
</evidence>
<dbReference type="OMA" id="GMSQIHE"/>
<dbReference type="AlphaFoldDB" id="A0A336LFG1"/>
<dbReference type="GO" id="GO:0000149">
    <property type="term" value="F:SNARE binding"/>
    <property type="evidence" value="ECO:0007669"/>
    <property type="project" value="TreeGrafter"/>
</dbReference>
<gene>
    <name evidence="7" type="primary">CSON008634</name>
</gene>
<feature type="compositionally biased region" description="Acidic residues" evidence="4">
    <location>
        <begin position="54"/>
        <end position="66"/>
    </location>
</feature>
<dbReference type="EMBL" id="UFQT01003282">
    <property type="protein sequence ID" value="SSX34812.1"/>
    <property type="molecule type" value="Genomic_DNA"/>
</dbReference>
<protein>
    <submittedName>
        <fullName evidence="7">CSON008634 protein</fullName>
    </submittedName>
</protein>
<dbReference type="GO" id="GO:0005829">
    <property type="term" value="C:cytosol"/>
    <property type="evidence" value="ECO:0007669"/>
    <property type="project" value="GOC"/>
</dbReference>
<keyword evidence="3" id="KW-0175">Coiled coil</keyword>
<sequence>MDEIKNKIKNVINKPILMKQVKVPEMGFSEYFIQHVSLVPETYNSTKKTSNKLDDDETGCLDETDDPTLAKHKLPDEEILESIDNVYYQEDTEAGLYELKKLTEDENGFNLENIDRNMKVLKLQQKVISKKVLQLILDQRTACNEEFKRIDETKQKLQESIWTCQKSRSYLNFAKQQLTTSSLEILAAYRKREIILNILEILRTLKKIKLADQTFQQLIQKGEYSTAIKCLLDTKSQTDAYNQYHCIASFTHKIQDTLMLTEVQLDEVLNSLTFEFDAKKYTKLQEAYKLLGKSIIAMDQLHMNFISSIHSTAFSVLKGYIAQNNAAPGTPQHKLVFEQLCENIPADKYIDCLINLCKSFWKILVCYHQVVLWHQHNTTVDEPGCSTSDEQISHDEYVHQKLKKGQLRIWNDIQAKICLYINSSRIHQLKYEHFIQALSIMQRLKKVGLEFCDEPSEKLMETIRTQSVEFFQRYHRSCLEEIALFVDHEAWVQITSFINVSQLQEYKTVKRALQRHKFDGIKDENKVLPLLPNGSKTSNDNDSVSHEDESSIYGSCGYFLRFSEKSSPFDGGFDEAMLEEDILAGIADESSCYYSEDSDDFEQQQNQLESQNSNSDQMVINNTSLSVLRCIGRYLQMCRLLYSISPQIVLCMTELIDYFICAVHEMFSKDLPVPGENLYTPLLAKNLNRILDTIIPKVKKWPPSFGMIEHLLGDPEVLYGLETRANAVESCVCLLQQFGQLRGYLEHLMSAAENNERETLNEYFQYAEKYTIDLRKPVYMCSMARVVDLQAILISMSKVKWDINQISSVHSSYIDSIHRSVQTFAMRLEEIHTLAPMPKDSLWDALAHVLTHMLVEGFSNAKKCSTGGRALMQLDFTHFTSLFELISGKKFPEHQQYVEQYVKAYYLPKDLLEEFILNQSSYSPKQMTGLVNCTCSNDKKTRQKLLALIEKEKSSSNENILA</sequence>
<dbReference type="VEuPathDB" id="VectorBase:CSON008634"/>
<keyword evidence="1" id="KW-0813">Transport</keyword>
<reference evidence="7" key="1">
    <citation type="submission" date="2018-04" db="EMBL/GenBank/DDBJ databases">
        <authorList>
            <person name="Go L.Y."/>
            <person name="Mitchell J.A."/>
        </authorList>
    </citation>
    <scope>NUCLEOTIDE SEQUENCE</scope>
    <source>
        <tissue evidence="7">Whole organism</tissue>
    </source>
</reference>
<name>A0A336LFG1_CULSO</name>
<dbReference type="GO" id="GO:0032456">
    <property type="term" value="P:endocytic recycling"/>
    <property type="evidence" value="ECO:0007669"/>
    <property type="project" value="InterPro"/>
</dbReference>
<evidence type="ECO:0000256" key="1">
    <source>
        <dbReference type="ARBA" id="ARBA00022448"/>
    </source>
</evidence>
<accession>A0A336LFG1</accession>
<keyword evidence="2" id="KW-0653">Protein transport</keyword>
<dbReference type="InterPro" id="IPR019514">
    <property type="entry name" value="Syndetin_C"/>
</dbReference>
<evidence type="ECO:0000256" key="4">
    <source>
        <dbReference type="SAM" id="MobiDB-lite"/>
    </source>
</evidence>
<evidence type="ECO:0000313" key="8">
    <source>
        <dbReference type="EMBL" id="SSX34812.1"/>
    </source>
</evidence>
<dbReference type="InterPro" id="IPR040047">
    <property type="entry name" value="VPS50"/>
</dbReference>
<dbReference type="GO" id="GO:1990745">
    <property type="term" value="C:EARP complex"/>
    <property type="evidence" value="ECO:0007669"/>
    <property type="project" value="InterPro"/>
</dbReference>
<dbReference type="InterPro" id="IPR019515">
    <property type="entry name" value="VPS54_N"/>
</dbReference>
<feature type="domain" description="Vacuolar protein sorting-associated protein 54 N-terminal" evidence="6">
    <location>
        <begin position="80"/>
        <end position="373"/>
    </location>
</feature>
<evidence type="ECO:0000259" key="6">
    <source>
        <dbReference type="Pfam" id="PF10475"/>
    </source>
</evidence>